<reference evidence="1" key="1">
    <citation type="submission" date="2016-10" db="EMBL/GenBank/DDBJ databases">
        <authorList>
            <person name="de Groot N.N."/>
        </authorList>
    </citation>
    <scope>NUCLEOTIDE SEQUENCE</scope>
</reference>
<dbReference type="EMBL" id="FPHN01000154">
    <property type="protein sequence ID" value="SFV63568.1"/>
    <property type="molecule type" value="Genomic_DNA"/>
</dbReference>
<gene>
    <name evidence="1" type="ORF">MNB_SV-14-1029</name>
</gene>
<organism evidence="1">
    <name type="scientific">hydrothermal vent metagenome</name>
    <dbReference type="NCBI Taxonomy" id="652676"/>
    <lineage>
        <taxon>unclassified sequences</taxon>
        <taxon>metagenomes</taxon>
        <taxon>ecological metagenomes</taxon>
    </lineage>
</organism>
<proteinExistence type="predicted"/>
<evidence type="ECO:0000313" key="1">
    <source>
        <dbReference type="EMBL" id="SFV63568.1"/>
    </source>
</evidence>
<name>A0A1W1CCM1_9ZZZZ</name>
<sequence length="49" mass="5944">MYIQYWIDYVAQKKGISNGELISELIMSQPNFKNDIRELFEEYKPKEEN</sequence>
<accession>A0A1W1CCM1</accession>
<protein>
    <submittedName>
        <fullName evidence="1">Uncharacterized protein</fullName>
    </submittedName>
</protein>
<dbReference type="AlphaFoldDB" id="A0A1W1CCM1"/>